<evidence type="ECO:0000313" key="1">
    <source>
        <dbReference type="EMBL" id="TKT88606.1"/>
    </source>
</evidence>
<dbReference type="RefSeq" id="WP_137343143.1">
    <property type="nucleotide sequence ID" value="NZ_BSQH01000012.1"/>
</dbReference>
<organism evidence="1 2">
    <name type="scientific">Dyadobacter frigoris</name>
    <dbReference type="NCBI Taxonomy" id="2576211"/>
    <lineage>
        <taxon>Bacteria</taxon>
        <taxon>Pseudomonadati</taxon>
        <taxon>Bacteroidota</taxon>
        <taxon>Cytophagia</taxon>
        <taxon>Cytophagales</taxon>
        <taxon>Spirosomataceae</taxon>
        <taxon>Dyadobacter</taxon>
    </lineage>
</organism>
<evidence type="ECO:0000313" key="2">
    <source>
        <dbReference type="Proteomes" id="UP000304900"/>
    </source>
</evidence>
<dbReference type="OrthoDB" id="6397422at2"/>
<dbReference type="AlphaFoldDB" id="A0A4U6CWC4"/>
<gene>
    <name evidence="1" type="ORF">FDK13_27055</name>
</gene>
<sequence>MDGIIDPELFAVQPERILFIAKEHNLLKKPTDELPYAADYTTWWKLGVNYLFSHRISSRTHGILNNFTANYDDITIDDKKLALRSVAFINVKKSSGKASANPEVISKYIVASQKLLHEQIHDIAPTLTISCFRYDYLPNQLFDGVLTKIIPGTFSYGRWKGVDVINFYHPSARKKSKWLYEKLEEAFAYVQNTRSVNI</sequence>
<accession>A0A4U6CWC4</accession>
<dbReference type="EMBL" id="SZVO01000015">
    <property type="protein sequence ID" value="TKT88606.1"/>
    <property type="molecule type" value="Genomic_DNA"/>
</dbReference>
<evidence type="ECO:0008006" key="3">
    <source>
        <dbReference type="Google" id="ProtNLM"/>
    </source>
</evidence>
<protein>
    <recommendedName>
        <fullName evidence="3">Uracil-DNA glycosylase</fullName>
    </recommendedName>
</protein>
<comment type="caution">
    <text evidence="1">The sequence shown here is derived from an EMBL/GenBank/DDBJ whole genome shotgun (WGS) entry which is preliminary data.</text>
</comment>
<dbReference type="Proteomes" id="UP000304900">
    <property type="component" value="Unassembled WGS sequence"/>
</dbReference>
<keyword evidence="2" id="KW-1185">Reference proteome</keyword>
<name>A0A4U6CWC4_9BACT</name>
<proteinExistence type="predicted"/>
<reference evidence="1 2" key="1">
    <citation type="submission" date="2019-05" db="EMBL/GenBank/DDBJ databases">
        <title>Dyadobacter AR-3-8 sp. nov., isolated from arctic soil.</title>
        <authorList>
            <person name="Chaudhary D.K."/>
        </authorList>
    </citation>
    <scope>NUCLEOTIDE SEQUENCE [LARGE SCALE GENOMIC DNA]</scope>
    <source>
        <strain evidence="1 2">AR-3-8</strain>
    </source>
</reference>